<dbReference type="OrthoDB" id="2931639at2"/>
<evidence type="ECO:0000313" key="3">
    <source>
        <dbReference type="Proteomes" id="UP000036168"/>
    </source>
</evidence>
<reference evidence="2 4" key="3">
    <citation type="submission" date="2023-03" db="EMBL/GenBank/DDBJ databases">
        <title>Agriculturally important microbes genome sequencing.</title>
        <authorList>
            <person name="Dunlap C."/>
        </authorList>
    </citation>
    <scope>NUCLEOTIDE SEQUENCE [LARGE SCALE GENOMIC DNA]</scope>
    <source>
        <strain evidence="2 4">CBP-3203</strain>
    </source>
</reference>
<accession>A0A0T6BN59</accession>
<dbReference type="Proteomes" id="UP000036168">
    <property type="component" value="Unassembled WGS sequence"/>
</dbReference>
<gene>
    <name evidence="1" type="ORF">AB447_203945</name>
    <name evidence="2" type="ORF">P8828_24475</name>
</gene>
<sequence>MEKVIDLDTQFLGTREQSLRVMIQIGIIRQAFGVKNDETKKPVRDYERDIILSDDEIRKEFNQELKWINIAKEKSDFGGIKEFENRARYFIEAVRFFNASLADEFENLLDGVSA</sequence>
<reference evidence="1 3" key="1">
    <citation type="journal article" date="2015" name="Int. J. Syst. Evol. Microbiol.">
        <title>Bacillus glycinifermentans sp. nov., isolated from fermented soybean paste.</title>
        <authorList>
            <person name="Kim S.J."/>
            <person name="Dunlap C.A."/>
            <person name="Kwon S.W."/>
            <person name="Rooney A.P."/>
        </authorList>
    </citation>
    <scope>NUCLEOTIDE SEQUENCE [LARGE SCALE GENOMIC DNA]</scope>
    <source>
        <strain evidence="1 3">GO-13</strain>
    </source>
</reference>
<evidence type="ECO:0000313" key="4">
    <source>
        <dbReference type="Proteomes" id="UP001341297"/>
    </source>
</evidence>
<name>A0A0T6BN59_9BACI</name>
<proteinExistence type="predicted"/>
<evidence type="ECO:0000313" key="2">
    <source>
        <dbReference type="EMBL" id="MEC0487906.1"/>
    </source>
</evidence>
<dbReference type="AlphaFoldDB" id="A0A0T6BN59"/>
<comment type="caution">
    <text evidence="1">The sequence shown here is derived from an EMBL/GenBank/DDBJ whole genome shotgun (WGS) entry which is preliminary data.</text>
</comment>
<dbReference type="Proteomes" id="UP001341297">
    <property type="component" value="Unassembled WGS sequence"/>
</dbReference>
<protein>
    <submittedName>
        <fullName evidence="1">Uncharacterized protein</fullName>
    </submittedName>
</protein>
<dbReference type="EMBL" id="JARRTL010000047">
    <property type="protein sequence ID" value="MEC0487906.1"/>
    <property type="molecule type" value="Genomic_DNA"/>
</dbReference>
<keyword evidence="4" id="KW-1185">Reference proteome</keyword>
<reference evidence="1" key="2">
    <citation type="submission" date="2015-10" db="EMBL/GenBank/DDBJ databases">
        <authorList>
            <person name="Gilbert D.G."/>
        </authorList>
    </citation>
    <scope>NUCLEOTIDE SEQUENCE</scope>
    <source>
        <strain evidence="1">GO-13</strain>
    </source>
</reference>
<organism evidence="1 3">
    <name type="scientific">Bacillus glycinifermentans</name>
    <dbReference type="NCBI Taxonomy" id="1664069"/>
    <lineage>
        <taxon>Bacteria</taxon>
        <taxon>Bacillati</taxon>
        <taxon>Bacillota</taxon>
        <taxon>Bacilli</taxon>
        <taxon>Bacillales</taxon>
        <taxon>Bacillaceae</taxon>
        <taxon>Bacillus</taxon>
    </lineage>
</organism>
<dbReference type="EMBL" id="LECW02000023">
    <property type="protein sequence ID" value="KRT93095.1"/>
    <property type="molecule type" value="Genomic_DNA"/>
</dbReference>
<dbReference type="RefSeq" id="WP_048353752.1">
    <property type="nucleotide sequence ID" value="NZ_JARRTL010000047.1"/>
</dbReference>
<evidence type="ECO:0000313" key="1">
    <source>
        <dbReference type="EMBL" id="KRT93095.1"/>
    </source>
</evidence>